<accession>A0A2A7SA89</accession>
<protein>
    <submittedName>
        <fullName evidence="2">Uncharacterized protein</fullName>
    </submittedName>
</protein>
<evidence type="ECO:0000313" key="3">
    <source>
        <dbReference type="Proteomes" id="UP000220629"/>
    </source>
</evidence>
<organism evidence="2 3">
    <name type="scientific">Burkholderia gladioli</name>
    <name type="common">Pseudomonas marginata</name>
    <name type="synonym">Phytomonas marginata</name>
    <dbReference type="NCBI Taxonomy" id="28095"/>
    <lineage>
        <taxon>Bacteria</taxon>
        <taxon>Pseudomonadati</taxon>
        <taxon>Pseudomonadota</taxon>
        <taxon>Betaproteobacteria</taxon>
        <taxon>Burkholderiales</taxon>
        <taxon>Burkholderiaceae</taxon>
        <taxon>Burkholderia</taxon>
    </lineage>
</organism>
<evidence type="ECO:0000313" key="2">
    <source>
        <dbReference type="EMBL" id="PEH40481.1"/>
    </source>
</evidence>
<dbReference type="Proteomes" id="UP000220629">
    <property type="component" value="Unassembled WGS sequence"/>
</dbReference>
<reference evidence="3" key="1">
    <citation type="submission" date="2017-09" db="EMBL/GenBank/DDBJ databases">
        <title>FDA dAtabase for Regulatory Grade micrObial Sequences (FDA-ARGOS): Supporting development and validation of Infectious Disease Dx tests.</title>
        <authorList>
            <person name="Minogue T."/>
            <person name="Wolcott M."/>
            <person name="Wasieloski L."/>
            <person name="Aguilar W."/>
            <person name="Moore D."/>
            <person name="Tallon L."/>
            <person name="Sadzewicz L."/>
            <person name="Ott S."/>
            <person name="Zhao X."/>
            <person name="Nagaraj S."/>
            <person name="Vavikolanu K."/>
            <person name="Aluvathingal J."/>
            <person name="Nadendla S."/>
            <person name="Sichtig H."/>
        </authorList>
    </citation>
    <scope>NUCLEOTIDE SEQUENCE [LARGE SCALE GENOMIC DNA]</scope>
    <source>
        <strain evidence="3">FDAARGOS_390</strain>
    </source>
</reference>
<evidence type="ECO:0000256" key="1">
    <source>
        <dbReference type="SAM" id="Phobius"/>
    </source>
</evidence>
<name>A0A2A7SA89_BURGA</name>
<keyword evidence="1" id="KW-0812">Transmembrane</keyword>
<keyword evidence="1" id="KW-1133">Transmembrane helix</keyword>
<feature type="transmembrane region" description="Helical" evidence="1">
    <location>
        <begin position="89"/>
        <end position="110"/>
    </location>
</feature>
<keyword evidence="1" id="KW-0472">Membrane</keyword>
<sequence length="154" mass="16325">MSNRVLWDGVDLGSFSEDDVAFMRASVRQDWRIYARQIINVFGVLARAAAPAVGIICAMACGLVAVGGICAPQALSAILKTISADCAVLTQLCAVLAAWPLFGGVVVGAVRATASPSAFGYENQFDREIVDRLVRRYSGCESVVQRSGVTILRG</sequence>
<dbReference type="EMBL" id="PDDY01000003">
    <property type="protein sequence ID" value="PEH40481.1"/>
    <property type="molecule type" value="Genomic_DNA"/>
</dbReference>
<gene>
    <name evidence="2" type="ORF">CRM94_17365</name>
</gene>
<proteinExistence type="predicted"/>
<comment type="caution">
    <text evidence="2">The sequence shown here is derived from an EMBL/GenBank/DDBJ whole genome shotgun (WGS) entry which is preliminary data.</text>
</comment>
<dbReference type="AlphaFoldDB" id="A0A2A7SA89"/>
<feature type="transmembrane region" description="Helical" evidence="1">
    <location>
        <begin position="38"/>
        <end position="69"/>
    </location>
</feature>
<dbReference type="RefSeq" id="WP_098153410.1">
    <property type="nucleotide sequence ID" value="NZ_PDDY01000003.1"/>
</dbReference>